<dbReference type="EMBL" id="BK013650">
    <property type="protein sequence ID" value="DAD50867.1"/>
    <property type="molecule type" value="Genomic_RNA"/>
</dbReference>
<keyword evidence="5" id="KW-1175">Viral attachment to host cell pilus</keyword>
<sequence length="414" mass="46052">MTSSSLPSVPLFKQEQGAHERVAMRGYRTDTTFTISPVVSTVNYVDSPGLLDRIAATPPRVNGGRLGKLRLPTNWSRLAYNVEASDFNYFVSANPISKVNHVGFGLHANHFGVQLPFASYGVDGRSAFNVDQNLYNRIASEIRVKMGEADTFNALSTLGEMRNGMRQLAELFARITRILIAAKRGDMKRAFALAGLRGYQVRNAKFQSKTWADHWLQLQYGLLPLMGDIAGARETLQRDLQKNDDILMSVTHKGVTDLSPLWFMSSKHLLFNTNVDGRAFHGVQFEYFYKVLDSAKHFFASIGFFNILPTVWELVGFSFVVDWLVPIGTFLSALQSFVGIEYVAGYVTKVQSANLVFTYPKAINSGKPQTIKLKNMVMQRIPLGAPVSAGLYYKSPFSSTHAANALALFTALHK</sequence>
<protein>
    <submittedName>
        <fullName evidence="8">Maturation protein</fullName>
    </submittedName>
</protein>
<proteinExistence type="inferred from homology"/>
<dbReference type="InterPro" id="IPR005563">
    <property type="entry name" value="A_protein"/>
</dbReference>
<evidence type="ECO:0000256" key="6">
    <source>
        <dbReference type="ARBA" id="ARBA00023296"/>
    </source>
</evidence>
<comment type="subcellular location">
    <subcellularLocation>
        <location evidence="1">Virion</location>
    </subcellularLocation>
</comment>
<dbReference type="KEGG" id="vg:80398188"/>
<keyword evidence="6" id="KW-1160">Virus entry into host cell</keyword>
<keyword evidence="4" id="KW-0946">Virion</keyword>
<reference evidence="8" key="1">
    <citation type="submission" date="2020-09" db="EMBL/GenBank/DDBJ databases">
        <title>Leviviricetes taxonomy.</title>
        <authorList>
            <person name="Stockdale S.R."/>
            <person name="Callanan J."/>
            <person name="Adriaenssens E.M."/>
            <person name="Kuhn J.H."/>
            <person name="Rumnieks J."/>
            <person name="Shkoporov A."/>
            <person name="Draper L.A."/>
            <person name="Ross P."/>
            <person name="Hill C."/>
        </authorList>
    </citation>
    <scope>NUCLEOTIDE SEQUENCE</scope>
</reference>
<evidence type="ECO:0000256" key="1">
    <source>
        <dbReference type="ARBA" id="ARBA00004328"/>
    </source>
</evidence>
<accession>A0A8S5L094</accession>
<evidence type="ECO:0000256" key="2">
    <source>
        <dbReference type="ARBA" id="ARBA00022581"/>
    </source>
</evidence>
<evidence type="ECO:0000313" key="9">
    <source>
        <dbReference type="Proteomes" id="UP000681977"/>
    </source>
</evidence>
<dbReference type="GO" id="GO:0044423">
    <property type="term" value="C:virion component"/>
    <property type="evidence" value="ECO:0007669"/>
    <property type="project" value="UniProtKB-KW"/>
</dbReference>
<keyword evidence="2" id="KW-0945">Host-virus interaction</keyword>
<evidence type="ECO:0000256" key="5">
    <source>
        <dbReference type="ARBA" id="ARBA00023104"/>
    </source>
</evidence>
<evidence type="ECO:0000313" key="8">
    <source>
        <dbReference type="EMBL" id="DAD50867.1"/>
    </source>
</evidence>
<dbReference type="GeneID" id="80398188"/>
<evidence type="ECO:0000256" key="7">
    <source>
        <dbReference type="ARBA" id="ARBA00035110"/>
    </source>
</evidence>
<keyword evidence="3" id="KW-1161">Viral attachment to host cell</keyword>
<organism evidence="8 9">
    <name type="scientific">ssRNA phage SRR5466729_1</name>
    <dbReference type="NCBI Taxonomy" id="2786444"/>
    <lineage>
        <taxon>Viruses</taxon>
        <taxon>Riboviria</taxon>
        <taxon>Orthornavirae</taxon>
        <taxon>Lenarviricota</taxon>
        <taxon>Leviviricetes</taxon>
        <taxon>Norzivirales</taxon>
        <taxon>Fiersviridae</taxon>
        <taxon>Cintrevirus</taxon>
        <taxon>Cintrevirus pelocola</taxon>
    </lineage>
</organism>
<dbReference type="Proteomes" id="UP000681977">
    <property type="component" value="Segment"/>
</dbReference>
<gene>
    <name evidence="8" type="primary">SRR5466729_1_2</name>
</gene>
<name>A0A8S5L094_9VIRU</name>
<evidence type="ECO:0000256" key="3">
    <source>
        <dbReference type="ARBA" id="ARBA00022804"/>
    </source>
</evidence>
<dbReference type="RefSeq" id="YP_010769232.1">
    <property type="nucleotide sequence ID" value="NC_073915.1"/>
</dbReference>
<evidence type="ECO:0000256" key="4">
    <source>
        <dbReference type="ARBA" id="ARBA00022844"/>
    </source>
</evidence>
<keyword evidence="9" id="KW-1185">Reference proteome</keyword>
<dbReference type="Pfam" id="PF03863">
    <property type="entry name" value="Phage_mat-A"/>
    <property type="match status" value="1"/>
</dbReference>
<comment type="similarity">
    <text evidence="7">Belongs to the Leviviricetes maturation protein family.</text>
</comment>
<dbReference type="GO" id="GO:0039666">
    <property type="term" value="P:virion attachment to host cell pilus"/>
    <property type="evidence" value="ECO:0007669"/>
    <property type="project" value="UniProtKB-KW"/>
</dbReference>